<evidence type="ECO:0000256" key="2">
    <source>
        <dbReference type="ARBA" id="ARBA00003753"/>
    </source>
</evidence>
<dbReference type="GO" id="GO:0033786">
    <property type="term" value="F:heptose-1-phosphate adenylyltransferase activity"/>
    <property type="evidence" value="ECO:0007669"/>
    <property type="project" value="UniProtKB-UniRule"/>
</dbReference>
<gene>
    <name evidence="12" type="primary">hldE</name>
    <name evidence="15" type="ORF">C8D99_101258</name>
</gene>
<dbReference type="Proteomes" id="UP000295066">
    <property type="component" value="Unassembled WGS sequence"/>
</dbReference>
<dbReference type="FunFam" id="3.40.1190.20:FF:000002">
    <property type="entry name" value="Bifunctional protein HldE"/>
    <property type="match status" value="1"/>
</dbReference>
<feature type="active site" evidence="12">
    <location>
        <position position="270"/>
    </location>
</feature>
<dbReference type="SUPFAM" id="SSF53613">
    <property type="entry name" value="Ribokinase-like"/>
    <property type="match status" value="1"/>
</dbReference>
<comment type="catalytic activity">
    <reaction evidence="11 12">
        <text>D-glycero-beta-D-manno-heptose 1-phosphate + ATP + H(+) = ADP-D-glycero-beta-D-manno-heptose + diphosphate</text>
        <dbReference type="Rhea" id="RHEA:27465"/>
        <dbReference type="ChEBI" id="CHEBI:15378"/>
        <dbReference type="ChEBI" id="CHEBI:30616"/>
        <dbReference type="ChEBI" id="CHEBI:33019"/>
        <dbReference type="ChEBI" id="CHEBI:59967"/>
        <dbReference type="ChEBI" id="CHEBI:61593"/>
        <dbReference type="EC" id="2.7.7.70"/>
    </reaction>
</comment>
<comment type="pathway">
    <text evidence="3">Bacterial outer membrane biogenesis; LPS core biosynthesis.</text>
</comment>
<dbReference type="GO" id="GO:0033785">
    <property type="term" value="F:heptose 7-phosphate kinase activity"/>
    <property type="evidence" value="ECO:0007669"/>
    <property type="project" value="UniProtKB-UniRule"/>
</dbReference>
<dbReference type="Pfam" id="PF01467">
    <property type="entry name" value="CTP_transf_like"/>
    <property type="match status" value="1"/>
</dbReference>
<dbReference type="InterPro" id="IPR011611">
    <property type="entry name" value="PfkB_dom"/>
</dbReference>
<dbReference type="SUPFAM" id="SSF52374">
    <property type="entry name" value="Nucleotidylyl transferase"/>
    <property type="match status" value="1"/>
</dbReference>
<dbReference type="CDD" id="cd01172">
    <property type="entry name" value="RfaE_like"/>
    <property type="match status" value="1"/>
</dbReference>
<evidence type="ECO:0000256" key="11">
    <source>
        <dbReference type="ARBA" id="ARBA00047428"/>
    </source>
</evidence>
<evidence type="ECO:0000256" key="12">
    <source>
        <dbReference type="HAMAP-Rule" id="MF_01603"/>
    </source>
</evidence>
<comment type="subunit">
    <text evidence="12">Homodimer.</text>
</comment>
<comment type="function">
    <text evidence="2 12">Catalyzes the ADP transfer from ATP to D-glycero-beta-D-manno-heptose 1-phosphate, yielding ADP-D-glycero-beta-D-manno-heptose.</text>
</comment>
<feature type="domain" description="Carbohydrate kinase PfkB" evidence="13">
    <location>
        <begin position="12"/>
        <end position="308"/>
    </location>
</feature>
<dbReference type="PANTHER" id="PTHR46969:SF1">
    <property type="entry name" value="BIFUNCTIONAL PROTEIN HLDE"/>
    <property type="match status" value="1"/>
</dbReference>
<evidence type="ECO:0000256" key="9">
    <source>
        <dbReference type="ARBA" id="ARBA00023268"/>
    </source>
</evidence>
<comment type="pathway">
    <text evidence="12">Nucleotide-sugar biosynthesis; ADP-L-glycero-beta-D-manno-heptose biosynthesis; ADP-L-glycero-beta-D-manno-heptose from D-glycero-beta-D-manno-heptose 7-phosphate: step 3/4.</text>
</comment>
<organism evidence="15 16">
    <name type="scientific">Aminivibrio pyruvatiphilus</name>
    <dbReference type="NCBI Taxonomy" id="1005740"/>
    <lineage>
        <taxon>Bacteria</taxon>
        <taxon>Thermotogati</taxon>
        <taxon>Synergistota</taxon>
        <taxon>Synergistia</taxon>
        <taxon>Synergistales</taxon>
        <taxon>Aminobacteriaceae</taxon>
        <taxon>Aminivibrio</taxon>
    </lineage>
</organism>
<dbReference type="GO" id="GO:0097171">
    <property type="term" value="P:ADP-L-glycero-beta-D-manno-heptose biosynthetic process"/>
    <property type="evidence" value="ECO:0007669"/>
    <property type="project" value="UniProtKB-UniPathway"/>
</dbReference>
<dbReference type="GO" id="GO:0005524">
    <property type="term" value="F:ATP binding"/>
    <property type="evidence" value="ECO:0007669"/>
    <property type="project" value="UniProtKB-UniRule"/>
</dbReference>
<feature type="binding site" evidence="12">
    <location>
        <begin position="199"/>
        <end position="202"/>
    </location>
    <ligand>
        <name>ATP</name>
        <dbReference type="ChEBI" id="CHEBI:30616"/>
    </ligand>
</feature>
<evidence type="ECO:0000256" key="3">
    <source>
        <dbReference type="ARBA" id="ARBA00004713"/>
    </source>
</evidence>
<dbReference type="PANTHER" id="PTHR46969">
    <property type="entry name" value="BIFUNCTIONAL PROTEIN HLDE"/>
    <property type="match status" value="1"/>
</dbReference>
<dbReference type="NCBIfam" id="TIGR00125">
    <property type="entry name" value="cyt_tran_rel"/>
    <property type="match status" value="1"/>
</dbReference>
<comment type="caution">
    <text evidence="15">The sequence shown here is derived from an EMBL/GenBank/DDBJ whole genome shotgun (WGS) entry which is preliminary data.</text>
</comment>
<dbReference type="UniPathway" id="UPA00356">
    <property type="reaction ID" value="UER00437"/>
</dbReference>
<dbReference type="Pfam" id="PF00294">
    <property type="entry name" value="PfkB"/>
    <property type="match status" value="1"/>
</dbReference>
<evidence type="ECO:0000256" key="8">
    <source>
        <dbReference type="ARBA" id="ARBA00022840"/>
    </source>
</evidence>
<evidence type="ECO:0000256" key="1">
    <source>
        <dbReference type="ARBA" id="ARBA00002319"/>
    </source>
</evidence>
<evidence type="ECO:0000256" key="5">
    <source>
        <dbReference type="ARBA" id="ARBA00022695"/>
    </source>
</evidence>
<feature type="region of interest" description="Ribokinase" evidence="12">
    <location>
        <begin position="1"/>
        <end position="321"/>
    </location>
</feature>
<keyword evidence="5 12" id="KW-0548">Nucleotidyltransferase</keyword>
<dbReference type="HAMAP" id="MF_01603">
    <property type="entry name" value="HldE"/>
    <property type="match status" value="1"/>
</dbReference>
<name>A0A4R8MJ97_9BACT</name>
<dbReference type="GO" id="GO:0005829">
    <property type="term" value="C:cytosol"/>
    <property type="evidence" value="ECO:0007669"/>
    <property type="project" value="TreeGrafter"/>
</dbReference>
<dbReference type="GO" id="GO:0009244">
    <property type="term" value="P:lipopolysaccharide core region biosynthetic process"/>
    <property type="evidence" value="ECO:0007669"/>
    <property type="project" value="UniProtKB-UniPathway"/>
</dbReference>
<dbReference type="InterPro" id="IPR002173">
    <property type="entry name" value="Carboh/pur_kinase_PfkB_CS"/>
</dbReference>
<dbReference type="InterPro" id="IPR011914">
    <property type="entry name" value="RfaE_dom_II"/>
</dbReference>
<dbReference type="InterPro" id="IPR011913">
    <property type="entry name" value="RfaE_dom_I"/>
</dbReference>
<dbReference type="InterPro" id="IPR023030">
    <property type="entry name" value="Bifunc_HldE"/>
</dbReference>
<dbReference type="EMBL" id="SORI01000001">
    <property type="protein sequence ID" value="TDY65108.1"/>
    <property type="molecule type" value="Genomic_DNA"/>
</dbReference>
<dbReference type="Gene3D" id="3.40.1190.20">
    <property type="match status" value="1"/>
</dbReference>
<evidence type="ECO:0000256" key="4">
    <source>
        <dbReference type="ARBA" id="ARBA00022679"/>
    </source>
</evidence>
<comment type="similarity">
    <text evidence="12">In the C-terminal section; belongs to the cytidylyltransferase family.</text>
</comment>
<keyword evidence="9 12" id="KW-0511">Multifunctional enzyme</keyword>
<keyword evidence="8 12" id="KW-0067">ATP-binding</keyword>
<evidence type="ECO:0000256" key="10">
    <source>
        <dbReference type="ARBA" id="ARBA00023277"/>
    </source>
</evidence>
<evidence type="ECO:0000313" key="15">
    <source>
        <dbReference type="EMBL" id="TDY65108.1"/>
    </source>
</evidence>
<feature type="domain" description="Cytidyltransferase-like" evidence="14">
    <location>
        <begin position="346"/>
        <end position="439"/>
    </location>
</feature>
<feature type="region of interest" description="Cytidylyltransferase" evidence="12">
    <location>
        <begin position="346"/>
        <end position="476"/>
    </location>
</feature>
<reference evidence="15 16" key="1">
    <citation type="submission" date="2019-03" db="EMBL/GenBank/DDBJ databases">
        <title>Genomic Encyclopedia of Type Strains, Phase IV (KMG-IV): sequencing the most valuable type-strain genomes for metagenomic binning, comparative biology and taxonomic classification.</title>
        <authorList>
            <person name="Goeker M."/>
        </authorList>
    </citation>
    <scope>NUCLEOTIDE SEQUENCE [LARGE SCALE GENOMIC DNA]</scope>
    <source>
        <strain evidence="15 16">DSM 25964</strain>
    </source>
</reference>
<dbReference type="NCBIfam" id="TIGR02198">
    <property type="entry name" value="rfaE_dom_I"/>
    <property type="match status" value="1"/>
</dbReference>
<dbReference type="UniPathway" id="UPA00958"/>
<proteinExistence type="inferred from homology"/>
<dbReference type="Gene3D" id="3.40.50.620">
    <property type="entry name" value="HUPs"/>
    <property type="match status" value="1"/>
</dbReference>
<sequence length="476" mass="51321">MMQNPERFKNLNILVLGDVMLDRYVSGDVLRVSPEAPVPVLSVRSRREVLGGAGNVAANLAALGCSVNLLGALGNDYEGKRITKLLDEKGIRNYLVETDDRPTTTKTRIIGGNQQIVRFDEETAEVVSPGTEERISAAMLRLLESANGVLLSDYGKGVLKGNLCKTVISGALRRGVPVFVDPKGRDWERYRGATCVTPNEAEFFAVSGESTDERGDFSRNALEIKSRFDINNLLVTRGAKGIAFFPEEGDPCFAPAPRVREVYDVSGAGDTVVAVLAASVVSGYSWDYGVSLANRAAGIVITRAGTSPVSIEDLSGPADEDTKICTWAEAERRVALWKKNGASVVFTNGCFDLLHPGHIKVLRQAAQEGDRLVVGLNSDASIRRLKGPDRPVLPQADRASILAALDCVDLVVVFDEDTPEKLIRALIPSVLVKGGDYTPESVVGRQIVEEGGGRVVIVPLMEGKSTSKILLSFKKR</sequence>
<dbReference type="RefSeq" id="WP_133955517.1">
    <property type="nucleotide sequence ID" value="NZ_SORI01000001.1"/>
</dbReference>
<dbReference type="EC" id="2.7.7.70" evidence="12"/>
<dbReference type="PROSITE" id="PS00583">
    <property type="entry name" value="PFKB_KINASES_1"/>
    <property type="match status" value="1"/>
</dbReference>
<comment type="pathway">
    <text evidence="12">Nucleotide-sugar biosynthesis; ADP-L-glycero-beta-D-manno-heptose biosynthesis; ADP-L-glycero-beta-D-manno-heptose from D-glycero-beta-D-manno-heptose 7-phosphate: step 1/4.</text>
</comment>
<evidence type="ECO:0000259" key="14">
    <source>
        <dbReference type="Pfam" id="PF01467"/>
    </source>
</evidence>
<keyword evidence="10 12" id="KW-0119">Carbohydrate metabolism</keyword>
<dbReference type="InterPro" id="IPR029056">
    <property type="entry name" value="Ribokinase-like"/>
</dbReference>
<evidence type="ECO:0000256" key="6">
    <source>
        <dbReference type="ARBA" id="ARBA00022741"/>
    </source>
</evidence>
<comment type="function">
    <text evidence="1 12">Catalyzes the phosphorylation of D-glycero-D-manno-heptose 7-phosphate at the C-1 position to selectively form D-glycero-beta-D-manno-heptose-1,7-bisphosphate.</text>
</comment>
<keyword evidence="6 12" id="KW-0547">Nucleotide-binding</keyword>
<comment type="catalytic activity">
    <reaction evidence="12">
        <text>D-glycero-beta-D-manno-heptose 7-phosphate + ATP = D-glycero-beta-D-manno-heptose 1,7-bisphosphate + ADP + H(+)</text>
        <dbReference type="Rhea" id="RHEA:27473"/>
        <dbReference type="ChEBI" id="CHEBI:15378"/>
        <dbReference type="ChEBI" id="CHEBI:30616"/>
        <dbReference type="ChEBI" id="CHEBI:60204"/>
        <dbReference type="ChEBI" id="CHEBI:60208"/>
        <dbReference type="ChEBI" id="CHEBI:456216"/>
        <dbReference type="EC" id="2.7.1.167"/>
    </reaction>
</comment>
<dbReference type="EC" id="2.7.1.167" evidence="12"/>
<evidence type="ECO:0000256" key="7">
    <source>
        <dbReference type="ARBA" id="ARBA00022777"/>
    </source>
</evidence>
<keyword evidence="16" id="KW-1185">Reference proteome</keyword>
<comment type="similarity">
    <text evidence="12">In the N-terminal section; belongs to the carbohydrate kinase PfkB family.</text>
</comment>
<keyword evidence="4 12" id="KW-0808">Transferase</keyword>
<dbReference type="AlphaFoldDB" id="A0A4R8MJ97"/>
<keyword evidence="7 12" id="KW-0418">Kinase</keyword>
<protein>
    <recommendedName>
        <fullName evidence="12">Bifunctional protein HldE</fullName>
    </recommendedName>
    <domain>
        <recommendedName>
            <fullName evidence="12">D-beta-D-heptose 7-phosphate kinase</fullName>
            <ecNumber evidence="12">2.7.1.167</ecNumber>
        </recommendedName>
        <alternativeName>
            <fullName evidence="12">D-beta-D-heptose 7-phosphotransferase</fullName>
        </alternativeName>
        <alternativeName>
            <fullName evidence="12">D-glycero-beta-D-manno-heptose-7-phosphate kinase</fullName>
        </alternativeName>
    </domain>
    <domain>
        <recommendedName>
            <fullName evidence="12">D-beta-D-heptose 1-phosphate adenylyltransferase</fullName>
            <ecNumber evidence="12">2.7.7.70</ecNumber>
        </recommendedName>
        <alternativeName>
            <fullName evidence="12">D-glycero-beta-D-manno-heptose 1-phosphate adenylyltransferase</fullName>
        </alternativeName>
    </domain>
</protein>
<evidence type="ECO:0000259" key="13">
    <source>
        <dbReference type="Pfam" id="PF00294"/>
    </source>
</evidence>
<dbReference type="InterPro" id="IPR014729">
    <property type="entry name" value="Rossmann-like_a/b/a_fold"/>
</dbReference>
<dbReference type="InterPro" id="IPR004821">
    <property type="entry name" value="Cyt_trans-like"/>
</dbReference>
<dbReference type="OrthoDB" id="9802794at2"/>
<evidence type="ECO:0000313" key="16">
    <source>
        <dbReference type="Proteomes" id="UP000295066"/>
    </source>
</evidence>
<accession>A0A4R8MJ97</accession>
<dbReference type="GO" id="GO:0016773">
    <property type="term" value="F:phosphotransferase activity, alcohol group as acceptor"/>
    <property type="evidence" value="ECO:0007669"/>
    <property type="project" value="InterPro"/>
</dbReference>
<dbReference type="NCBIfam" id="TIGR02199">
    <property type="entry name" value="rfaE_dom_II"/>
    <property type="match status" value="1"/>
</dbReference>